<accession>A0AAV5ABK0</accession>
<protein>
    <recommendedName>
        <fullName evidence="1">Protein kinase domain-containing protein</fullName>
    </recommendedName>
</protein>
<feature type="domain" description="Protein kinase" evidence="1">
    <location>
        <begin position="374"/>
        <end position="574"/>
    </location>
</feature>
<sequence length="574" mass="65563">MSRSTRSSAHLSARQSQLYERPSQYSRELFRKALREECGFIANLKSITFWRMRRLKRNGNSSSMFPNVRGSFGRNPFGLGLTIFENKDIVHLIVTADALEEREDELDAVPPLHKFDLTLKDARKRLYSKKKAVSPSDGAKPSTFAKMQLNEDFYYYCGRPYSRENRVPLTLFDPVFAQFVDDCKTIEFTSKDMDFAFDLKIAMSEFFDKESSRRDKFVEMMKEKYGIEIEEEHPIPRTEYKIDGYISHKSRPILILEVKNEMAGLNSEPTLQALLYYMEAVKALSEDVSSCHPCFTLILVGPFIGFGGCVLTDHGISQHFSILSLAFHISDNDAFESLARHLAALKKAVNSLGDTYNKLPVVISPVSESVSRIFPYQRTYSIPGTDNLIEFSYEAERKDGRLIFDGQTVTGVPICIKFVRKYGQEAHELCAKNGFAPKLFGIEKLPGGWMMIIMERMDENWTRLLAFKEERNEKNKALDKDEKAVIETRISSCLKLLHGASMVHGDIRDINILVQKDDLSQVRVIDFDWADKEGVARYPKFVNVAPDVGRPKEVEAFGLIKADHDNYMVPDLCN</sequence>
<dbReference type="InterPro" id="IPR000719">
    <property type="entry name" value="Prot_kinase_dom"/>
</dbReference>
<dbReference type="EMBL" id="BPWL01000006">
    <property type="protein sequence ID" value="GJJ10962.1"/>
    <property type="molecule type" value="Genomic_DNA"/>
</dbReference>
<keyword evidence="3" id="KW-1185">Reference proteome</keyword>
<dbReference type="GO" id="GO:0004672">
    <property type="term" value="F:protein kinase activity"/>
    <property type="evidence" value="ECO:0007669"/>
    <property type="project" value="InterPro"/>
</dbReference>
<organism evidence="2 3">
    <name type="scientific">Clathrus columnatus</name>
    <dbReference type="NCBI Taxonomy" id="1419009"/>
    <lineage>
        <taxon>Eukaryota</taxon>
        <taxon>Fungi</taxon>
        <taxon>Dikarya</taxon>
        <taxon>Basidiomycota</taxon>
        <taxon>Agaricomycotina</taxon>
        <taxon>Agaricomycetes</taxon>
        <taxon>Phallomycetidae</taxon>
        <taxon>Phallales</taxon>
        <taxon>Clathraceae</taxon>
        <taxon>Clathrus</taxon>
    </lineage>
</organism>
<proteinExistence type="predicted"/>
<dbReference type="InterPro" id="IPR011009">
    <property type="entry name" value="Kinase-like_dom_sf"/>
</dbReference>
<gene>
    <name evidence="2" type="ORF">Clacol_005191</name>
</gene>
<dbReference type="Proteomes" id="UP001050691">
    <property type="component" value="Unassembled WGS sequence"/>
</dbReference>
<dbReference type="SUPFAM" id="SSF56112">
    <property type="entry name" value="Protein kinase-like (PK-like)"/>
    <property type="match status" value="1"/>
</dbReference>
<dbReference type="AlphaFoldDB" id="A0AAV5ABK0"/>
<dbReference type="Gene3D" id="1.10.510.10">
    <property type="entry name" value="Transferase(Phosphotransferase) domain 1"/>
    <property type="match status" value="1"/>
</dbReference>
<comment type="caution">
    <text evidence="2">The sequence shown here is derived from an EMBL/GenBank/DDBJ whole genome shotgun (WGS) entry which is preliminary data.</text>
</comment>
<evidence type="ECO:0000313" key="3">
    <source>
        <dbReference type="Proteomes" id="UP001050691"/>
    </source>
</evidence>
<name>A0AAV5ABK0_9AGAM</name>
<dbReference type="GO" id="GO:0005524">
    <property type="term" value="F:ATP binding"/>
    <property type="evidence" value="ECO:0007669"/>
    <property type="project" value="InterPro"/>
</dbReference>
<dbReference type="PROSITE" id="PS50011">
    <property type="entry name" value="PROTEIN_KINASE_DOM"/>
    <property type="match status" value="1"/>
</dbReference>
<evidence type="ECO:0000259" key="1">
    <source>
        <dbReference type="PROSITE" id="PS50011"/>
    </source>
</evidence>
<evidence type="ECO:0000313" key="2">
    <source>
        <dbReference type="EMBL" id="GJJ10962.1"/>
    </source>
</evidence>
<reference evidence="2" key="1">
    <citation type="submission" date="2021-10" db="EMBL/GenBank/DDBJ databases">
        <title>De novo Genome Assembly of Clathrus columnatus (Basidiomycota, Fungi) Using Illumina and Nanopore Sequence Data.</title>
        <authorList>
            <person name="Ogiso-Tanaka E."/>
            <person name="Itagaki H."/>
            <person name="Hosoya T."/>
            <person name="Hosaka K."/>
        </authorList>
    </citation>
    <scope>NUCLEOTIDE SEQUENCE</scope>
    <source>
        <strain evidence="2">MO-923</strain>
    </source>
</reference>